<evidence type="ECO:0008006" key="2">
    <source>
        <dbReference type="Google" id="ProtNLM"/>
    </source>
</evidence>
<name>A0A1X0R4U3_RHIZD</name>
<organism evidence="1">
    <name type="scientific">Rhizopus microsporus var. microsporus</name>
    <dbReference type="NCBI Taxonomy" id="86635"/>
    <lineage>
        <taxon>Eukaryota</taxon>
        <taxon>Fungi</taxon>
        <taxon>Fungi incertae sedis</taxon>
        <taxon>Mucoromycota</taxon>
        <taxon>Mucoromycotina</taxon>
        <taxon>Mucoromycetes</taxon>
        <taxon>Mucorales</taxon>
        <taxon>Mucorineae</taxon>
        <taxon>Rhizopodaceae</taxon>
        <taxon>Rhizopus</taxon>
    </lineage>
</organism>
<dbReference type="EMBL" id="KV921912">
    <property type="protein sequence ID" value="ORE06986.1"/>
    <property type="molecule type" value="Genomic_DNA"/>
</dbReference>
<dbReference type="OrthoDB" id="2209168at2759"/>
<dbReference type="AlphaFoldDB" id="A0A1X0R4U3"/>
<accession>A0A1X0R4U3</accession>
<dbReference type="VEuPathDB" id="FungiDB:BCV72DRAFT_206364"/>
<reference evidence="1" key="1">
    <citation type="journal article" date="2016" name="Proc. Natl. Acad. Sci. U.S.A.">
        <title>Lipid metabolic changes in an early divergent fungus govern the establishment of a mutualistic symbiosis with endobacteria.</title>
        <authorList>
            <person name="Lastovetsky O.A."/>
            <person name="Gaspar M.L."/>
            <person name="Mondo S.J."/>
            <person name="LaButti K.M."/>
            <person name="Sandor L."/>
            <person name="Grigoriev I.V."/>
            <person name="Henry S.A."/>
            <person name="Pawlowska T.E."/>
        </authorList>
    </citation>
    <scope>NUCLEOTIDE SEQUENCE [LARGE SCALE GENOMIC DNA]</scope>
    <source>
        <strain evidence="1">ATCC 52814</strain>
    </source>
</reference>
<proteinExistence type="predicted"/>
<sequence length="85" mass="9881">SIFVKKKKSGRRRILGEKHKQFLLNYIDENPSTVVTEVAESLTQNFADLNVSRSTTYNFMTTECNLSIKQAQFQPVERNSQERIQ</sequence>
<evidence type="ECO:0000313" key="1">
    <source>
        <dbReference type="EMBL" id="ORE06986.1"/>
    </source>
</evidence>
<feature type="non-terminal residue" evidence="1">
    <location>
        <position position="1"/>
    </location>
</feature>
<protein>
    <recommendedName>
        <fullName evidence="2">Homeodomain-like DNA binding domain-containing transcription factor</fullName>
    </recommendedName>
</protein>
<gene>
    <name evidence="1" type="ORF">BCV72DRAFT_206364</name>
</gene>
<dbReference type="Proteomes" id="UP000242414">
    <property type="component" value="Unassembled WGS sequence"/>
</dbReference>